<dbReference type="EMBL" id="AAWS01000010">
    <property type="protein sequence ID" value="EAY29620.1"/>
    <property type="molecule type" value="Genomic_DNA"/>
</dbReference>
<dbReference type="AlphaFoldDB" id="A1ZJ84"/>
<evidence type="ECO:0000256" key="13">
    <source>
        <dbReference type="PIRSR" id="PIRSR005096-2"/>
    </source>
</evidence>
<dbReference type="GO" id="GO:0004034">
    <property type="term" value="F:aldose 1-epimerase activity"/>
    <property type="evidence" value="ECO:0007669"/>
    <property type="project" value="UniProtKB-EC"/>
</dbReference>
<evidence type="ECO:0000256" key="5">
    <source>
        <dbReference type="ARBA" id="ARBA00011245"/>
    </source>
</evidence>
<dbReference type="Gene3D" id="2.70.98.10">
    <property type="match status" value="1"/>
</dbReference>
<gene>
    <name evidence="15" type="ORF">M23134_00504</name>
</gene>
<name>A1ZJ84_MICM2</name>
<evidence type="ECO:0000256" key="3">
    <source>
        <dbReference type="ARBA" id="ARBA00005028"/>
    </source>
</evidence>
<protein>
    <recommendedName>
        <fullName evidence="7 11">Aldose 1-epimerase</fullName>
        <ecNumber evidence="6 11">5.1.3.3</ecNumber>
    </recommendedName>
</protein>
<evidence type="ECO:0000256" key="1">
    <source>
        <dbReference type="ARBA" id="ARBA00001614"/>
    </source>
</evidence>
<evidence type="ECO:0000256" key="4">
    <source>
        <dbReference type="ARBA" id="ARBA00006206"/>
    </source>
</evidence>
<dbReference type="GO" id="GO:0006006">
    <property type="term" value="P:glucose metabolic process"/>
    <property type="evidence" value="ECO:0007669"/>
    <property type="project" value="TreeGrafter"/>
</dbReference>
<dbReference type="SUPFAM" id="SSF74650">
    <property type="entry name" value="Galactose mutarotase-like"/>
    <property type="match status" value="1"/>
</dbReference>
<evidence type="ECO:0000256" key="2">
    <source>
        <dbReference type="ARBA" id="ARBA00001913"/>
    </source>
</evidence>
<evidence type="ECO:0000256" key="9">
    <source>
        <dbReference type="ARBA" id="ARBA00023235"/>
    </source>
</evidence>
<comment type="cofactor">
    <cofactor evidence="2">
        <name>Ca(2+)</name>
        <dbReference type="ChEBI" id="CHEBI:29108"/>
    </cofactor>
</comment>
<comment type="pathway">
    <text evidence="3 11">Carbohydrate metabolism; hexose metabolism.</text>
</comment>
<dbReference type="eggNOG" id="COG2017">
    <property type="taxonomic scope" value="Bacteria"/>
</dbReference>
<sequence length="364" mass="40361">MTKASTLITKIKTCMLQIIEQPFGNTADGRPVELYTLLNGYNMEVEITNYGGIITAIKVPGKNGKAENVVLGFKSLDGYLGKHPKIGATVGRYANRIAQGKFQLEGKAYNLAQNKGKHHIHGGTEGFDRKVWKVRTGISEDKAILQMSYTSPNGEEGYPGNLEVKVTYYLTLDGSLGIQYEASTDQPTVVNFTNHSYFNLNLAHRADIKNHQLAIKADRYLPANDESIPTGELKPVDNTSFDLRTPQSIQSIFDQKHPEIEKTKGLDHCFVLKDINAPEVKLAATLTDPESKRVLEVFTSEPGIQVYTGNFLDPALGFAPHQAVCLETQHFPDSPNKPQFPPTTLLPDQKFVSTTLYKFSVEDE</sequence>
<feature type="binding site" evidence="14">
    <location>
        <begin position="195"/>
        <end position="197"/>
    </location>
    <ligand>
        <name>beta-D-galactose</name>
        <dbReference type="ChEBI" id="CHEBI:27667"/>
    </ligand>
</feature>
<proteinExistence type="inferred from homology"/>
<evidence type="ECO:0000256" key="14">
    <source>
        <dbReference type="PIRSR" id="PIRSR005096-3"/>
    </source>
</evidence>
<dbReference type="InterPro" id="IPR008183">
    <property type="entry name" value="Aldose_1/G6P_1-epimerase"/>
</dbReference>
<evidence type="ECO:0000256" key="8">
    <source>
        <dbReference type="ARBA" id="ARBA00022837"/>
    </source>
</evidence>
<dbReference type="GO" id="GO:0005737">
    <property type="term" value="C:cytoplasm"/>
    <property type="evidence" value="ECO:0007669"/>
    <property type="project" value="TreeGrafter"/>
</dbReference>
<dbReference type="Pfam" id="PF01263">
    <property type="entry name" value="Aldose_epim"/>
    <property type="match status" value="1"/>
</dbReference>
<accession>A1ZJ84</accession>
<keyword evidence="9 11" id="KW-0413">Isomerase</keyword>
<dbReference type="InterPro" id="IPR018052">
    <property type="entry name" value="Ald1_epimerase_CS"/>
</dbReference>
<feature type="binding site" evidence="13">
    <location>
        <position position="267"/>
    </location>
    <ligand>
        <name>beta-D-galactose</name>
        <dbReference type="ChEBI" id="CHEBI:27667"/>
    </ligand>
</feature>
<dbReference type="InterPro" id="IPR014718">
    <property type="entry name" value="GH-type_carb-bd"/>
</dbReference>
<reference evidence="15 16" key="1">
    <citation type="submission" date="2007-01" db="EMBL/GenBank/DDBJ databases">
        <authorList>
            <person name="Haygood M."/>
            <person name="Podell S."/>
            <person name="Anderson C."/>
            <person name="Hopkinson B."/>
            <person name="Roe K."/>
            <person name="Barbeau K."/>
            <person name="Gaasterland T."/>
            <person name="Ferriera S."/>
            <person name="Johnson J."/>
            <person name="Kravitz S."/>
            <person name="Beeson K."/>
            <person name="Sutton G."/>
            <person name="Rogers Y.-H."/>
            <person name="Friedman R."/>
            <person name="Frazier M."/>
            <person name="Venter J.C."/>
        </authorList>
    </citation>
    <scope>NUCLEOTIDE SEQUENCE [LARGE SCALE GENOMIC DNA]</scope>
    <source>
        <strain evidence="15 16">ATCC 23134</strain>
    </source>
</reference>
<evidence type="ECO:0000256" key="12">
    <source>
        <dbReference type="PIRSR" id="PIRSR005096-1"/>
    </source>
</evidence>
<comment type="catalytic activity">
    <reaction evidence="1 11">
        <text>alpha-D-glucose = beta-D-glucose</text>
        <dbReference type="Rhea" id="RHEA:10264"/>
        <dbReference type="ChEBI" id="CHEBI:15903"/>
        <dbReference type="ChEBI" id="CHEBI:17925"/>
        <dbReference type="EC" id="5.1.3.3"/>
    </reaction>
</comment>
<keyword evidence="10 11" id="KW-0119">Carbohydrate metabolism</keyword>
<keyword evidence="16" id="KW-1185">Reference proteome</keyword>
<evidence type="ECO:0000256" key="6">
    <source>
        <dbReference type="ARBA" id="ARBA00013185"/>
    </source>
</evidence>
<comment type="similarity">
    <text evidence="4 11">Belongs to the aldose epimerase family.</text>
</comment>
<dbReference type="PIRSF" id="PIRSF005096">
    <property type="entry name" value="GALM"/>
    <property type="match status" value="1"/>
</dbReference>
<dbReference type="GO" id="GO:0033499">
    <property type="term" value="P:galactose catabolic process via UDP-galactose, Leloir pathway"/>
    <property type="evidence" value="ECO:0007669"/>
    <property type="project" value="TreeGrafter"/>
</dbReference>
<feature type="binding site" evidence="14">
    <location>
        <begin position="95"/>
        <end position="96"/>
    </location>
    <ligand>
        <name>beta-D-galactose</name>
        <dbReference type="ChEBI" id="CHEBI:27667"/>
    </ligand>
</feature>
<organism evidence="15 16">
    <name type="scientific">Microscilla marina ATCC 23134</name>
    <dbReference type="NCBI Taxonomy" id="313606"/>
    <lineage>
        <taxon>Bacteria</taxon>
        <taxon>Pseudomonadati</taxon>
        <taxon>Bacteroidota</taxon>
        <taxon>Cytophagia</taxon>
        <taxon>Cytophagales</taxon>
        <taxon>Microscillaceae</taxon>
        <taxon>Microscilla</taxon>
    </lineage>
</organism>
<dbReference type="CDD" id="cd09019">
    <property type="entry name" value="galactose_mutarotase_like"/>
    <property type="match status" value="1"/>
</dbReference>
<evidence type="ECO:0000313" key="15">
    <source>
        <dbReference type="EMBL" id="EAY29620.1"/>
    </source>
</evidence>
<evidence type="ECO:0000256" key="7">
    <source>
        <dbReference type="ARBA" id="ARBA00014165"/>
    </source>
</evidence>
<feature type="active site" description="Proton acceptor" evidence="12">
    <location>
        <position position="327"/>
    </location>
</feature>
<dbReference type="PROSITE" id="PS00545">
    <property type="entry name" value="ALDOSE_1_EPIMERASE"/>
    <property type="match status" value="1"/>
</dbReference>
<keyword evidence="8" id="KW-0106">Calcium</keyword>
<comment type="caution">
    <text evidence="15">The sequence shown here is derived from an EMBL/GenBank/DDBJ whole genome shotgun (WGS) entry which is preliminary data.</text>
</comment>
<dbReference type="PANTHER" id="PTHR10091">
    <property type="entry name" value="ALDOSE-1-EPIMERASE"/>
    <property type="match status" value="1"/>
</dbReference>
<dbReference type="InterPro" id="IPR047215">
    <property type="entry name" value="Galactose_mutarotase-like"/>
</dbReference>
<comment type="subunit">
    <text evidence="5">Monomer.</text>
</comment>
<dbReference type="EC" id="5.1.3.3" evidence="6 11"/>
<feature type="active site" description="Proton donor" evidence="12">
    <location>
        <position position="195"/>
    </location>
</feature>
<dbReference type="GO" id="GO:0030246">
    <property type="term" value="F:carbohydrate binding"/>
    <property type="evidence" value="ECO:0007669"/>
    <property type="project" value="InterPro"/>
</dbReference>
<dbReference type="InterPro" id="IPR011013">
    <property type="entry name" value="Gal_mutarotase_sf_dom"/>
</dbReference>
<evidence type="ECO:0000256" key="11">
    <source>
        <dbReference type="PIRNR" id="PIRNR005096"/>
    </source>
</evidence>
<dbReference type="PANTHER" id="PTHR10091:SF0">
    <property type="entry name" value="GALACTOSE MUTAROTASE"/>
    <property type="match status" value="1"/>
</dbReference>
<evidence type="ECO:0000256" key="10">
    <source>
        <dbReference type="ARBA" id="ARBA00023277"/>
    </source>
</evidence>
<dbReference type="NCBIfam" id="NF008277">
    <property type="entry name" value="PRK11055.1"/>
    <property type="match status" value="1"/>
</dbReference>
<evidence type="ECO:0000313" key="16">
    <source>
        <dbReference type="Proteomes" id="UP000004095"/>
    </source>
</evidence>
<dbReference type="InterPro" id="IPR015443">
    <property type="entry name" value="Aldose_1-epimerase"/>
</dbReference>
<dbReference type="UniPathway" id="UPA00242"/>
<dbReference type="Proteomes" id="UP000004095">
    <property type="component" value="Unassembled WGS sequence"/>
</dbReference>